<name>H5SFV0_9BACT</name>
<dbReference type="EMBL" id="AP011707">
    <property type="protein sequence ID" value="BAL55036.1"/>
    <property type="molecule type" value="Genomic_DNA"/>
</dbReference>
<reference evidence="2" key="2">
    <citation type="journal article" date="2012" name="PLoS ONE">
        <title>A Deeply Branching Thermophilic Bacterium with an Ancient Acetyl-CoA Pathway Dominates a Subsurface Ecosystem.</title>
        <authorList>
            <person name="Takami H."/>
            <person name="Noguchi H."/>
            <person name="Takaki Y."/>
            <person name="Uchiyama I."/>
            <person name="Toyoda A."/>
            <person name="Nishi S."/>
            <person name="Chee G.-J."/>
            <person name="Arai W."/>
            <person name="Nunoura T."/>
            <person name="Itoh T."/>
            <person name="Hattori M."/>
            <person name="Takai K."/>
        </authorList>
    </citation>
    <scope>NUCLEOTIDE SEQUENCE</scope>
</reference>
<evidence type="ECO:0000313" key="2">
    <source>
        <dbReference type="EMBL" id="BAL55036.1"/>
    </source>
</evidence>
<gene>
    <name evidence="2" type="ORF">HGMM_F22D11C13</name>
</gene>
<feature type="chain" id="PRO_5003597639" evidence="1">
    <location>
        <begin position="27"/>
        <end position="242"/>
    </location>
</feature>
<proteinExistence type="predicted"/>
<organism evidence="2">
    <name type="scientific">uncultured Acidobacteriota bacterium</name>
    <dbReference type="NCBI Taxonomy" id="171953"/>
    <lineage>
        <taxon>Bacteria</taxon>
        <taxon>Pseudomonadati</taxon>
        <taxon>Acidobacteriota</taxon>
        <taxon>environmental samples</taxon>
    </lineage>
</organism>
<feature type="signal peptide" evidence="1">
    <location>
        <begin position="1"/>
        <end position="26"/>
    </location>
</feature>
<protein>
    <submittedName>
        <fullName evidence="2">Hypothetical conserved protein</fullName>
    </submittedName>
</protein>
<accession>H5SFV0</accession>
<reference evidence="2" key="1">
    <citation type="journal article" date="2005" name="Environ. Microbiol.">
        <title>Genetic and functional properties of uncultivated thermophilic crenarchaeotes from a subsurface gold mine as revealed by analysis of genome fragments.</title>
        <authorList>
            <person name="Nunoura T."/>
            <person name="Hirayama H."/>
            <person name="Takami H."/>
            <person name="Oida H."/>
            <person name="Nishi S."/>
            <person name="Shimamura S."/>
            <person name="Suzuki Y."/>
            <person name="Inagaki F."/>
            <person name="Takai K."/>
            <person name="Nealson K.H."/>
            <person name="Horikoshi K."/>
        </authorList>
    </citation>
    <scope>NUCLEOTIDE SEQUENCE</scope>
</reference>
<sequence length="242" mass="28062">MKRGSGRRALWLFVALSTVSSGVALGQEAAPRPTSEGTTHYSYTFEHPQLDPTRFELRFDESGRGTFSFWRKESEEPVVLPLQLLTRTVERVRAYLEAVRFLESDEEYQSERPMSSLGTVTLEVRRGDRQRCVRFTFTRNEKMRELAHLLRGIAMQEYRVFLITLARQHGPLDLDRQLRGLESELKNGWLGEPEKLLPMLRELEQDEDVLLMVRHRAEKLARWIERERQRSDGGGSRKSGGA</sequence>
<evidence type="ECO:0000256" key="1">
    <source>
        <dbReference type="SAM" id="SignalP"/>
    </source>
</evidence>
<keyword evidence="1" id="KW-0732">Signal</keyword>
<dbReference type="AlphaFoldDB" id="H5SFV0"/>